<dbReference type="AlphaFoldDB" id="A0ABD3MKE4"/>
<dbReference type="PANTHER" id="PTHR23417">
    <property type="entry name" value="3-DEOXY-D-MANNO-OCTULOSONIC-ACID TRANSFERASE/TRNA GUANINE-N 7 - -METHYLTRANSFERASE"/>
    <property type="match status" value="1"/>
</dbReference>
<protein>
    <recommendedName>
        <fullName evidence="2">tRNA (guanine(46)-N(7))-methyltransferase</fullName>
        <ecNumber evidence="2">2.1.1.33</ecNumber>
    </recommendedName>
</protein>
<comment type="catalytic activity">
    <reaction evidence="1">
        <text>guanosine(46) in tRNA + S-adenosyl-L-methionine = N(7)-methylguanosine(46) in tRNA + S-adenosyl-L-homocysteine</text>
        <dbReference type="Rhea" id="RHEA:42708"/>
        <dbReference type="Rhea" id="RHEA-COMP:10188"/>
        <dbReference type="Rhea" id="RHEA-COMP:10189"/>
        <dbReference type="ChEBI" id="CHEBI:57856"/>
        <dbReference type="ChEBI" id="CHEBI:59789"/>
        <dbReference type="ChEBI" id="CHEBI:74269"/>
        <dbReference type="ChEBI" id="CHEBI:74480"/>
        <dbReference type="EC" id="2.1.1.33"/>
    </reaction>
</comment>
<dbReference type="EMBL" id="JALLBG020000108">
    <property type="protein sequence ID" value="KAL3764218.1"/>
    <property type="molecule type" value="Genomic_DNA"/>
</dbReference>
<keyword evidence="6" id="KW-0819">tRNA processing</keyword>
<dbReference type="GO" id="GO:0008176">
    <property type="term" value="F:tRNA (guanine(46)-N7)-methyltransferase activity"/>
    <property type="evidence" value="ECO:0007669"/>
    <property type="project" value="UniProtKB-EC"/>
</dbReference>
<evidence type="ECO:0000256" key="2">
    <source>
        <dbReference type="ARBA" id="ARBA00011977"/>
    </source>
</evidence>
<dbReference type="Gene3D" id="3.40.50.150">
    <property type="entry name" value="Vaccinia Virus protein VP39"/>
    <property type="match status" value="1"/>
</dbReference>
<keyword evidence="3" id="KW-0489">Methyltransferase</keyword>
<feature type="chain" id="PRO_5044807186" description="tRNA (guanine(46)-N(7))-methyltransferase" evidence="7">
    <location>
        <begin position="19"/>
        <end position="728"/>
    </location>
</feature>
<name>A0ABD3MKE4_9STRA</name>
<keyword evidence="9" id="KW-1185">Reference proteome</keyword>
<dbReference type="EC" id="2.1.1.33" evidence="2"/>
<evidence type="ECO:0000256" key="1">
    <source>
        <dbReference type="ARBA" id="ARBA00000142"/>
    </source>
</evidence>
<evidence type="ECO:0000313" key="8">
    <source>
        <dbReference type="EMBL" id="KAL3764218.1"/>
    </source>
</evidence>
<organism evidence="8 9">
    <name type="scientific">Discostella pseudostelligera</name>
    <dbReference type="NCBI Taxonomy" id="259834"/>
    <lineage>
        <taxon>Eukaryota</taxon>
        <taxon>Sar</taxon>
        <taxon>Stramenopiles</taxon>
        <taxon>Ochrophyta</taxon>
        <taxon>Bacillariophyta</taxon>
        <taxon>Coscinodiscophyceae</taxon>
        <taxon>Thalassiosirophycidae</taxon>
        <taxon>Stephanodiscales</taxon>
        <taxon>Stephanodiscaceae</taxon>
        <taxon>Discostella</taxon>
    </lineage>
</organism>
<sequence>MIVLLRTISSLSIIAATAFVTDQCQWICSRRRHQHQQCRTRRGSSLIAARTPTLFTSHEHPSTARDITLRAHQNELVTASKYSSIQLLLSSEERHHIEHLVHERSISRWNGDFETADKIRSSIDDIRIFIPWNRILQTIIDDENRFLKNVTNIMPRNDDDIRIEYKVMITDIPRSDGGGSYWELIPIDNHQLLDIVDHNSKKENVLQLAHAALGMAVSASERGVDMDTATLNNLIRRAVDRLQAIKQMKALSNFLPGTSAAATVGELHGRKAADAILWFALAGYNPSYNNEQSDDTELYSDLVEIATEELQRFGMNSSCRAKDVLHIVERIAMAGIGGTSSQRLYRLAAQCLEVKMDAYATIKDRDINDIANKTADTAADANANSITDDDAMADEKEDSIDYESIIQSLRDYSFGLHSDRSLLGLWRFSTRQRKQRAFFMNAARHFEGTYEYQEGADTLDDTFDYKSKQYDWSTVFKDPSRPLVIDVGCGMGVSLLGLASNQHINDDNEMHLEWSECNFVGVDQSRLAIGYANGVCSRWGLEATLAFLVDSAEECLIKISESYPGRVPLIMLQFPTPFRFPNIANDDDVVSDEITASTGRMGFNTQLPEGAESNDFMVTERLLALTHAILSNCEGKLLIQSNCEDVAVHMRNASMKVGFRSITVKHPVTSVACVTQRAHRWIGMGGERAIGGGWSQKPLLPLKGRTETEVACVLDGKPVHRCIIQATA</sequence>
<evidence type="ECO:0000256" key="5">
    <source>
        <dbReference type="ARBA" id="ARBA00022691"/>
    </source>
</evidence>
<reference evidence="8 9" key="1">
    <citation type="submission" date="2024-10" db="EMBL/GenBank/DDBJ databases">
        <title>Updated reference genomes for cyclostephanoid diatoms.</title>
        <authorList>
            <person name="Roberts W.R."/>
            <person name="Alverson A.J."/>
        </authorList>
    </citation>
    <scope>NUCLEOTIDE SEQUENCE [LARGE SCALE GENOMIC DNA]</scope>
    <source>
        <strain evidence="8 9">AJA232-27</strain>
    </source>
</reference>
<dbReference type="InterPro" id="IPR003358">
    <property type="entry name" value="tRNA_(Gua-N-7)_MeTrfase_Trmb"/>
</dbReference>
<dbReference type="SUPFAM" id="SSF53335">
    <property type="entry name" value="S-adenosyl-L-methionine-dependent methyltransferases"/>
    <property type="match status" value="1"/>
</dbReference>
<accession>A0ABD3MKE4</accession>
<evidence type="ECO:0000313" key="9">
    <source>
        <dbReference type="Proteomes" id="UP001530293"/>
    </source>
</evidence>
<keyword evidence="4" id="KW-0808">Transferase</keyword>
<keyword evidence="5" id="KW-0949">S-adenosyl-L-methionine</keyword>
<dbReference type="InterPro" id="IPR029063">
    <property type="entry name" value="SAM-dependent_MTases_sf"/>
</dbReference>
<feature type="signal peptide" evidence="7">
    <location>
        <begin position="1"/>
        <end position="18"/>
    </location>
</feature>
<evidence type="ECO:0000256" key="3">
    <source>
        <dbReference type="ARBA" id="ARBA00022603"/>
    </source>
</evidence>
<dbReference type="Proteomes" id="UP001530293">
    <property type="component" value="Unassembled WGS sequence"/>
</dbReference>
<gene>
    <name evidence="8" type="ORF">ACHAWU_004030</name>
</gene>
<dbReference type="PANTHER" id="PTHR23417:SF21">
    <property type="entry name" value="TRNA (GUANINE-N(7)-)-METHYLTRANSFERASE"/>
    <property type="match status" value="1"/>
</dbReference>
<evidence type="ECO:0000256" key="6">
    <source>
        <dbReference type="ARBA" id="ARBA00022694"/>
    </source>
</evidence>
<proteinExistence type="predicted"/>
<evidence type="ECO:0000256" key="7">
    <source>
        <dbReference type="SAM" id="SignalP"/>
    </source>
</evidence>
<evidence type="ECO:0000256" key="4">
    <source>
        <dbReference type="ARBA" id="ARBA00022679"/>
    </source>
</evidence>
<keyword evidence="7" id="KW-0732">Signal</keyword>
<comment type="caution">
    <text evidence="8">The sequence shown here is derived from an EMBL/GenBank/DDBJ whole genome shotgun (WGS) entry which is preliminary data.</text>
</comment>